<accession>A0A1G7F5H3</accession>
<dbReference type="AlphaFoldDB" id="A0A1G7F5H3"/>
<dbReference type="InterPro" id="IPR013762">
    <property type="entry name" value="Integrase-like_cat_sf"/>
</dbReference>
<evidence type="ECO:0000313" key="3">
    <source>
        <dbReference type="EMBL" id="SDE71174.1"/>
    </source>
</evidence>
<protein>
    <submittedName>
        <fullName evidence="3">Phage integrase family protein</fullName>
    </submittedName>
</protein>
<name>A0A1G7F5H3_9ACTN</name>
<gene>
    <name evidence="3" type="ORF">SAMN05216260_103224</name>
</gene>
<dbReference type="Gene3D" id="1.10.443.10">
    <property type="entry name" value="Intergrase catalytic core"/>
    <property type="match status" value="1"/>
</dbReference>
<dbReference type="InterPro" id="IPR002104">
    <property type="entry name" value="Integrase_catalytic"/>
</dbReference>
<dbReference type="InterPro" id="IPR011010">
    <property type="entry name" value="DNA_brk_join_enz"/>
</dbReference>
<dbReference type="GO" id="GO:0003677">
    <property type="term" value="F:DNA binding"/>
    <property type="evidence" value="ECO:0007669"/>
    <property type="project" value="InterPro"/>
</dbReference>
<evidence type="ECO:0000256" key="1">
    <source>
        <dbReference type="ARBA" id="ARBA00023172"/>
    </source>
</evidence>
<dbReference type="GO" id="GO:0015074">
    <property type="term" value="P:DNA integration"/>
    <property type="evidence" value="ECO:0007669"/>
    <property type="project" value="InterPro"/>
</dbReference>
<dbReference type="SUPFAM" id="SSF56349">
    <property type="entry name" value="DNA breaking-rejoining enzymes"/>
    <property type="match status" value="1"/>
</dbReference>
<reference evidence="3 4" key="1">
    <citation type="submission" date="2016-10" db="EMBL/GenBank/DDBJ databases">
        <authorList>
            <person name="de Groot N.N."/>
        </authorList>
    </citation>
    <scope>NUCLEOTIDE SEQUENCE [LARGE SCALE GENOMIC DNA]</scope>
    <source>
        <strain evidence="3 4">CGMCC 4.1859</strain>
    </source>
</reference>
<sequence length="115" mass="12916">MVHGVQVERATVRTTWTPWAASARLCLGRRWTGWEPTTLDRLVKRAGVRRITVRLARHTCGTLLAFLKVRPKVAQAILRHSQISMTMDVYTHVVGDSEQEAVGMLAELLEDPLIG</sequence>
<dbReference type="GO" id="GO:0006310">
    <property type="term" value="P:DNA recombination"/>
    <property type="evidence" value="ECO:0007669"/>
    <property type="project" value="UniProtKB-KW"/>
</dbReference>
<proteinExistence type="predicted"/>
<organism evidence="3 4">
    <name type="scientific">Streptomyces griseoaurantiacus</name>
    <dbReference type="NCBI Taxonomy" id="68213"/>
    <lineage>
        <taxon>Bacteria</taxon>
        <taxon>Bacillati</taxon>
        <taxon>Actinomycetota</taxon>
        <taxon>Actinomycetes</taxon>
        <taxon>Kitasatosporales</taxon>
        <taxon>Streptomycetaceae</taxon>
        <taxon>Streptomyces</taxon>
        <taxon>Streptomyces aurantiacus group</taxon>
    </lineage>
</organism>
<evidence type="ECO:0000259" key="2">
    <source>
        <dbReference type="Pfam" id="PF00589"/>
    </source>
</evidence>
<dbReference type="Pfam" id="PF00589">
    <property type="entry name" value="Phage_integrase"/>
    <property type="match status" value="1"/>
</dbReference>
<keyword evidence="1" id="KW-0233">DNA recombination</keyword>
<dbReference type="Proteomes" id="UP000198614">
    <property type="component" value="Unassembled WGS sequence"/>
</dbReference>
<feature type="domain" description="Tyr recombinase" evidence="2">
    <location>
        <begin position="38"/>
        <end position="93"/>
    </location>
</feature>
<evidence type="ECO:0000313" key="4">
    <source>
        <dbReference type="Proteomes" id="UP000198614"/>
    </source>
</evidence>
<dbReference type="EMBL" id="FNAX01000003">
    <property type="protein sequence ID" value="SDE71174.1"/>
    <property type="molecule type" value="Genomic_DNA"/>
</dbReference>